<dbReference type="Proteomes" id="UP000886824">
    <property type="component" value="Unassembled WGS sequence"/>
</dbReference>
<feature type="domain" description="Peptidase M16 C-terminal" evidence="1">
    <location>
        <begin position="184"/>
        <end position="362"/>
    </location>
</feature>
<evidence type="ECO:0000259" key="1">
    <source>
        <dbReference type="Pfam" id="PF05193"/>
    </source>
</evidence>
<dbReference type="GO" id="GO:0046872">
    <property type="term" value="F:metal ion binding"/>
    <property type="evidence" value="ECO:0007669"/>
    <property type="project" value="InterPro"/>
</dbReference>
<dbReference type="InterPro" id="IPR007863">
    <property type="entry name" value="Peptidase_M16_C"/>
</dbReference>
<dbReference type="InterPro" id="IPR011249">
    <property type="entry name" value="Metalloenz_LuxS/M16"/>
</dbReference>
<name>A0A9D2CD76_9FIRM</name>
<dbReference type="NCBIfam" id="NF047422">
    <property type="entry name" value="YfmF_fam"/>
    <property type="match status" value="1"/>
</dbReference>
<dbReference type="EMBL" id="DXCX01000067">
    <property type="protein sequence ID" value="HIY73601.1"/>
    <property type="molecule type" value="Genomic_DNA"/>
</dbReference>
<reference evidence="2" key="1">
    <citation type="journal article" date="2021" name="PeerJ">
        <title>Extensive microbial diversity within the chicken gut microbiome revealed by metagenomics and culture.</title>
        <authorList>
            <person name="Gilroy R."/>
            <person name="Ravi A."/>
            <person name="Getino M."/>
            <person name="Pursley I."/>
            <person name="Horton D.L."/>
            <person name="Alikhan N.F."/>
            <person name="Baker D."/>
            <person name="Gharbi K."/>
            <person name="Hall N."/>
            <person name="Watson M."/>
            <person name="Adriaenssens E.M."/>
            <person name="Foster-Nyarko E."/>
            <person name="Jarju S."/>
            <person name="Secka A."/>
            <person name="Antonio M."/>
            <person name="Oren A."/>
            <person name="Chaudhuri R.R."/>
            <person name="La Ragione R."/>
            <person name="Hildebrand F."/>
            <person name="Pallen M.J."/>
        </authorList>
    </citation>
    <scope>NUCLEOTIDE SEQUENCE</scope>
    <source>
        <strain evidence="2">CHK33-7979</strain>
    </source>
</reference>
<accession>A0A9D2CD76</accession>
<dbReference type="AlphaFoldDB" id="A0A9D2CD76"/>
<gene>
    <name evidence="2" type="ORF">H9826_06475</name>
</gene>
<evidence type="ECO:0000313" key="3">
    <source>
        <dbReference type="Proteomes" id="UP000886824"/>
    </source>
</evidence>
<dbReference type="Gene3D" id="3.30.830.10">
    <property type="entry name" value="Metalloenzyme, LuxS/M16 peptidase-like"/>
    <property type="match status" value="2"/>
</dbReference>
<proteinExistence type="predicted"/>
<dbReference type="SUPFAM" id="SSF63411">
    <property type="entry name" value="LuxS/MPP-like metallohydrolase"/>
    <property type="match status" value="2"/>
</dbReference>
<protein>
    <submittedName>
        <fullName evidence="2">Insulinase family protein</fullName>
    </submittedName>
</protein>
<evidence type="ECO:0000313" key="2">
    <source>
        <dbReference type="EMBL" id="HIY73601.1"/>
    </source>
</evidence>
<dbReference type="Pfam" id="PF05193">
    <property type="entry name" value="Peptidase_M16_C"/>
    <property type="match status" value="1"/>
</dbReference>
<organism evidence="2 3">
    <name type="scientific">Candidatus Intestinimonas merdavium</name>
    <dbReference type="NCBI Taxonomy" id="2838622"/>
    <lineage>
        <taxon>Bacteria</taxon>
        <taxon>Bacillati</taxon>
        <taxon>Bacillota</taxon>
        <taxon>Clostridia</taxon>
        <taxon>Eubacteriales</taxon>
        <taxon>Intestinimonas</taxon>
    </lineage>
</organism>
<reference evidence="2" key="2">
    <citation type="submission" date="2021-04" db="EMBL/GenBank/DDBJ databases">
        <authorList>
            <person name="Gilroy R."/>
        </authorList>
    </citation>
    <scope>NUCLEOTIDE SEQUENCE</scope>
    <source>
        <strain evidence="2">CHK33-7979</strain>
    </source>
</reference>
<comment type="caution">
    <text evidence="2">The sequence shown here is derived from an EMBL/GenBank/DDBJ whole genome shotgun (WGS) entry which is preliminary data.</text>
</comment>
<sequence>MTQVTHRELLPGVRLTAVQTNKFKSNLLSVTLLAPLDARTASANALLPYVLRRGTQRHPDMESLSAALDELYGGAIEPAIRKKGEAQCIGFVGSFLDDAYALDDTNILEQAAGLMGEVLLCPAMEDGGFRKEYVEGERSNLVDRIQAQVNEKRAYSLLRLTQEMCAGEPYGVDRLGDGKSAAAITADGLWERYRHLLAHAPVELYYCGSADADRVAAALSAALEGLPRAEELEEPDHSVQESAGRDQPRLVTEALDVTQGKLALGFRTGGACVWEEDYPDLLVFDALYGGTPTSKLFLNVREKLSLCYFASSVLEKFKGIMAVASGIEFGNYEKAKAEILAQLDSCRDGAMEDWELESARRAVVSTLRATMDAQGRLEDYWLGQAVAGLEEPPQALEARVEAVTREQVVAVAQKMELDTIYFLKGKEG</sequence>